<dbReference type="RefSeq" id="WP_146647179.1">
    <property type="nucleotide sequence ID" value="NZ_CP012333.1"/>
</dbReference>
<evidence type="ECO:0000259" key="3">
    <source>
        <dbReference type="PROSITE" id="PS51168"/>
    </source>
</evidence>
<dbReference type="InterPro" id="IPR008927">
    <property type="entry name" value="6-PGluconate_DH-like_C_sf"/>
</dbReference>
<dbReference type="PANTHER" id="PTHR21363">
    <property type="entry name" value="PREPHENATE DEHYDROGENASE"/>
    <property type="match status" value="1"/>
</dbReference>
<accession>A0A0K1PQJ5</accession>
<evidence type="ECO:0000259" key="4">
    <source>
        <dbReference type="PROSITE" id="PS51176"/>
    </source>
</evidence>
<dbReference type="GO" id="GO:0006571">
    <property type="term" value="P:tyrosine biosynthetic process"/>
    <property type="evidence" value="ECO:0007669"/>
    <property type="project" value="InterPro"/>
</dbReference>
<reference evidence="5 6" key="1">
    <citation type="submission" date="2015-08" db="EMBL/GenBank/DDBJ databases">
        <authorList>
            <person name="Babu N.S."/>
            <person name="Beckwith C.J."/>
            <person name="Beseler K.G."/>
            <person name="Brison A."/>
            <person name="Carone J.V."/>
            <person name="Caskin T.P."/>
            <person name="Diamond M."/>
            <person name="Durham M.E."/>
            <person name="Foxe J.M."/>
            <person name="Go M."/>
            <person name="Henderson B.A."/>
            <person name="Jones I.B."/>
            <person name="McGettigan J.A."/>
            <person name="Micheletti S.J."/>
            <person name="Nasrallah M.E."/>
            <person name="Ortiz D."/>
            <person name="Piller C.R."/>
            <person name="Privatt S.R."/>
            <person name="Schneider S.L."/>
            <person name="Sharp S."/>
            <person name="Smith T.C."/>
            <person name="Stanton J.D."/>
            <person name="Ullery H.E."/>
            <person name="Wilson R.J."/>
            <person name="Serrano M.G."/>
            <person name="Buck G."/>
            <person name="Lee V."/>
            <person name="Wang Y."/>
            <person name="Carvalho R."/>
            <person name="Voegtly L."/>
            <person name="Shi R."/>
            <person name="Duckworth R."/>
            <person name="Johnson A."/>
            <person name="Loviza R."/>
            <person name="Walstead R."/>
            <person name="Shah Z."/>
            <person name="Kiflezghi M."/>
            <person name="Wade K."/>
            <person name="Ball S.L."/>
            <person name="Bradley K.W."/>
            <person name="Asai D.J."/>
            <person name="Bowman C.A."/>
            <person name="Russell D.A."/>
            <person name="Pope W.H."/>
            <person name="Jacobs-Sera D."/>
            <person name="Hendrix R.W."/>
            <person name="Hatfull G.F."/>
        </authorList>
    </citation>
    <scope>NUCLEOTIDE SEQUENCE [LARGE SCALE GENOMIC DNA]</scope>
    <source>
        <strain evidence="5 6">DSM 27648</strain>
    </source>
</reference>
<dbReference type="GO" id="GO:0046417">
    <property type="term" value="P:chorismate metabolic process"/>
    <property type="evidence" value="ECO:0007669"/>
    <property type="project" value="InterPro"/>
</dbReference>
<dbReference type="Gene3D" id="3.40.50.720">
    <property type="entry name" value="NAD(P)-binding Rossmann-like Domain"/>
    <property type="match status" value="1"/>
</dbReference>
<feature type="domain" description="Chorismate mutase" evidence="3">
    <location>
        <begin position="4"/>
        <end position="95"/>
    </location>
</feature>
<dbReference type="KEGG" id="llu:AKJ09_02456"/>
<dbReference type="PROSITE" id="PS51168">
    <property type="entry name" value="CHORISMATE_MUT_2"/>
    <property type="match status" value="1"/>
</dbReference>
<dbReference type="Pfam" id="PF02153">
    <property type="entry name" value="PDH_N"/>
    <property type="match status" value="1"/>
</dbReference>
<dbReference type="EC" id="5.4.99.5" evidence="1"/>
<dbReference type="SUPFAM" id="SSF51735">
    <property type="entry name" value="NAD(P)-binding Rossmann-fold domains"/>
    <property type="match status" value="1"/>
</dbReference>
<dbReference type="Gene3D" id="1.20.59.10">
    <property type="entry name" value="Chorismate mutase"/>
    <property type="match status" value="1"/>
</dbReference>
<dbReference type="AlphaFoldDB" id="A0A0K1PQJ5"/>
<dbReference type="SUPFAM" id="SSF48179">
    <property type="entry name" value="6-phosphogluconate dehydrogenase C-terminal domain-like"/>
    <property type="match status" value="1"/>
</dbReference>
<dbReference type="Proteomes" id="UP000064967">
    <property type="component" value="Chromosome"/>
</dbReference>
<dbReference type="OrthoDB" id="9800497at2"/>
<organism evidence="5 6">
    <name type="scientific">Labilithrix luteola</name>
    <dbReference type="NCBI Taxonomy" id="1391654"/>
    <lineage>
        <taxon>Bacteria</taxon>
        <taxon>Pseudomonadati</taxon>
        <taxon>Myxococcota</taxon>
        <taxon>Polyangia</taxon>
        <taxon>Polyangiales</taxon>
        <taxon>Labilitrichaceae</taxon>
        <taxon>Labilithrix</taxon>
    </lineage>
</organism>
<dbReference type="InterPro" id="IPR036979">
    <property type="entry name" value="CM_dom_sf"/>
</dbReference>
<dbReference type="GO" id="GO:0004106">
    <property type="term" value="F:chorismate mutase activity"/>
    <property type="evidence" value="ECO:0007669"/>
    <property type="project" value="UniProtKB-EC"/>
</dbReference>
<dbReference type="GO" id="GO:0070403">
    <property type="term" value="F:NAD+ binding"/>
    <property type="evidence" value="ECO:0007669"/>
    <property type="project" value="InterPro"/>
</dbReference>
<dbReference type="EMBL" id="CP012333">
    <property type="protein sequence ID" value="AKU95792.1"/>
    <property type="molecule type" value="Genomic_DNA"/>
</dbReference>
<keyword evidence="2" id="KW-0560">Oxidoreductase</keyword>
<dbReference type="Pfam" id="PF20463">
    <property type="entry name" value="PDH_C"/>
    <property type="match status" value="1"/>
</dbReference>
<keyword evidence="6" id="KW-1185">Reference proteome</keyword>
<evidence type="ECO:0000256" key="1">
    <source>
        <dbReference type="ARBA" id="ARBA00012404"/>
    </source>
</evidence>
<dbReference type="InterPro" id="IPR036291">
    <property type="entry name" value="NAD(P)-bd_dom_sf"/>
</dbReference>
<dbReference type="STRING" id="1391654.AKJ09_02456"/>
<proteinExistence type="predicted"/>
<dbReference type="InterPro" id="IPR036263">
    <property type="entry name" value="Chorismate_II_sf"/>
</dbReference>
<dbReference type="PANTHER" id="PTHR21363:SF0">
    <property type="entry name" value="PREPHENATE DEHYDROGENASE [NADP(+)]"/>
    <property type="match status" value="1"/>
</dbReference>
<dbReference type="GO" id="GO:0008977">
    <property type="term" value="F:prephenate dehydrogenase (NAD+) activity"/>
    <property type="evidence" value="ECO:0007669"/>
    <property type="project" value="InterPro"/>
</dbReference>
<protein>
    <recommendedName>
        <fullName evidence="1">chorismate mutase</fullName>
        <ecNumber evidence="1">5.4.99.5</ecNumber>
    </recommendedName>
</protein>
<dbReference type="InterPro" id="IPR003099">
    <property type="entry name" value="Prephen_DH"/>
</dbReference>
<dbReference type="GO" id="GO:0004665">
    <property type="term" value="F:prephenate dehydrogenase (NADP+) activity"/>
    <property type="evidence" value="ECO:0007669"/>
    <property type="project" value="InterPro"/>
</dbReference>
<dbReference type="PROSITE" id="PS51176">
    <property type="entry name" value="PDH_ADH"/>
    <property type="match status" value="1"/>
</dbReference>
<dbReference type="Gene3D" id="1.10.3660.10">
    <property type="entry name" value="6-phosphogluconate dehydrogenase C-terminal like domain"/>
    <property type="match status" value="1"/>
</dbReference>
<dbReference type="InterPro" id="IPR050812">
    <property type="entry name" value="Preph/Arog_dehydrog"/>
</dbReference>
<dbReference type="InterPro" id="IPR046825">
    <property type="entry name" value="PDH_C"/>
</dbReference>
<dbReference type="Pfam" id="PF01817">
    <property type="entry name" value="CM_2"/>
    <property type="match status" value="1"/>
</dbReference>
<evidence type="ECO:0000256" key="2">
    <source>
        <dbReference type="ARBA" id="ARBA00023002"/>
    </source>
</evidence>
<dbReference type="SUPFAM" id="SSF48600">
    <property type="entry name" value="Chorismate mutase II"/>
    <property type="match status" value="1"/>
</dbReference>
<sequence length="378" mass="41540">MSTPSPAPELVAIRDELAAKDRELVAILAERMRLIREVARIKGEKGLPSFDREREGAHLDDLVALGRTMNVPDDVVRDVYARLFAASRLEQRRILQTKAEHFSVGIIGATQGMGAFLARVLKNGGFEVETMGLGEGPKAEEVASRNDLVIVAVPIAATVDVIRRIAPHVRPGACLMDITSIKSAPLKAMLEAAPEGVDVVATHPMFGPHGGDFDRQKVVLCRGRGDAAFARVKKLFESFGAETIEATAEEHDAQMALIQVLVHEKTMVLGSVLERLKADLGRSLQFASPIYRTELAMIGRMFSQRAELYADILTVNPEAPRLSHVFEQEAAHFARAVAMGDRESVVKRFREVAEFMKDFASWAKKQSDAILDDLVRHG</sequence>
<evidence type="ECO:0000313" key="5">
    <source>
        <dbReference type="EMBL" id="AKU95792.1"/>
    </source>
</evidence>
<feature type="domain" description="Prephenate/arogenate dehydrogenase" evidence="4">
    <location>
        <begin position="102"/>
        <end position="367"/>
    </location>
</feature>
<evidence type="ECO:0000313" key="6">
    <source>
        <dbReference type="Proteomes" id="UP000064967"/>
    </source>
</evidence>
<dbReference type="InterPro" id="IPR046826">
    <property type="entry name" value="PDH_N"/>
</dbReference>
<dbReference type="SMART" id="SM00830">
    <property type="entry name" value="CM_2"/>
    <property type="match status" value="1"/>
</dbReference>
<dbReference type="InterPro" id="IPR002701">
    <property type="entry name" value="CM_II_prokaryot"/>
</dbReference>
<name>A0A0K1PQJ5_9BACT</name>
<dbReference type="NCBIfam" id="NF008400">
    <property type="entry name" value="PRK11199.1"/>
    <property type="match status" value="1"/>
</dbReference>
<gene>
    <name evidence="5" type="ORF">AKJ09_02456</name>
</gene>